<dbReference type="EMBL" id="CP024848">
    <property type="protein sequence ID" value="AXI07826.1"/>
    <property type="molecule type" value="Genomic_DNA"/>
</dbReference>
<comment type="catalytic activity">
    <reaction evidence="4">
        <text>a 1-acyl-sn-glycero-3-phosphate + an acyl-CoA = a 1,2-diacyl-sn-glycero-3-phosphate + CoA</text>
        <dbReference type="Rhea" id="RHEA:19709"/>
        <dbReference type="ChEBI" id="CHEBI:57287"/>
        <dbReference type="ChEBI" id="CHEBI:57970"/>
        <dbReference type="ChEBI" id="CHEBI:58342"/>
        <dbReference type="ChEBI" id="CHEBI:58608"/>
        <dbReference type="EC" id="2.3.1.51"/>
    </reaction>
</comment>
<accession>A0A345PCU6</accession>
<dbReference type="AlphaFoldDB" id="A0A345PCU6"/>
<evidence type="ECO:0000259" key="5">
    <source>
        <dbReference type="SMART" id="SM00563"/>
    </source>
</evidence>
<dbReference type="RefSeq" id="WP_114915120.1">
    <property type="nucleotide sequence ID" value="NZ_CP024848.1"/>
</dbReference>
<evidence type="ECO:0000256" key="2">
    <source>
        <dbReference type="ARBA" id="ARBA00022679"/>
    </source>
</evidence>
<dbReference type="InterPro" id="IPR002123">
    <property type="entry name" value="Plipid/glycerol_acylTrfase"/>
</dbReference>
<evidence type="ECO:0000313" key="7">
    <source>
        <dbReference type="Proteomes" id="UP000253908"/>
    </source>
</evidence>
<keyword evidence="4" id="KW-1208">Phospholipid metabolism</keyword>
<keyword evidence="2 4" id="KW-0808">Transferase</keyword>
<dbReference type="Pfam" id="PF01553">
    <property type="entry name" value="Acyltransferase"/>
    <property type="match status" value="1"/>
</dbReference>
<dbReference type="Proteomes" id="UP000253908">
    <property type="component" value="Chromosome"/>
</dbReference>
<dbReference type="PANTHER" id="PTHR10434:SF40">
    <property type="entry name" value="1-ACYL-SN-GLYCEROL-3-PHOSPHATE ACYLTRANSFERASE"/>
    <property type="match status" value="1"/>
</dbReference>
<dbReference type="EC" id="2.3.1.51" evidence="4"/>
<keyword evidence="3 4" id="KW-0012">Acyltransferase</keyword>
<evidence type="ECO:0000313" key="6">
    <source>
        <dbReference type="EMBL" id="AXI07826.1"/>
    </source>
</evidence>
<sequence length="199" mass="22346">MYHFAAYVVKIILNLFGRIKVFQKEKIPTSGGYVIACTHTGWVDILWLGVSLLPVKIHYMAKKELFQSGFTKWLMNALNAFPVDRENPGPSSIKTPRKLLKEDKVVGIFPSGTRTSEEVPLKRGAVTIAAYGKVPIVPAAYVGPNNFSDLLKRQKPKIIFGDPIYLSEEQPKKEAIETMMAELNNAFNHLQKQLTTNDI</sequence>
<dbReference type="KEGG" id="ocn:CUC15_01990"/>
<dbReference type="SMART" id="SM00563">
    <property type="entry name" value="PlsC"/>
    <property type="match status" value="1"/>
</dbReference>
<organism evidence="6 7">
    <name type="scientific">Oceanobacillus zhaokaii</name>
    <dbReference type="NCBI Taxonomy" id="2052660"/>
    <lineage>
        <taxon>Bacteria</taxon>
        <taxon>Bacillati</taxon>
        <taxon>Bacillota</taxon>
        <taxon>Bacilli</taxon>
        <taxon>Bacillales</taxon>
        <taxon>Bacillaceae</taxon>
        <taxon>Oceanobacillus</taxon>
    </lineage>
</organism>
<keyword evidence="4" id="KW-0594">Phospholipid biosynthesis</keyword>
<dbReference type="PANTHER" id="PTHR10434">
    <property type="entry name" value="1-ACYL-SN-GLYCEROL-3-PHOSPHATE ACYLTRANSFERASE"/>
    <property type="match status" value="1"/>
</dbReference>
<comment type="similarity">
    <text evidence="1 4">Belongs to the 1-acyl-sn-glycerol-3-phosphate acyltransferase family.</text>
</comment>
<dbReference type="OrthoDB" id="9803035at2"/>
<dbReference type="GO" id="GO:0006654">
    <property type="term" value="P:phosphatidic acid biosynthetic process"/>
    <property type="evidence" value="ECO:0007669"/>
    <property type="project" value="TreeGrafter"/>
</dbReference>
<dbReference type="CDD" id="cd07989">
    <property type="entry name" value="LPLAT_AGPAT-like"/>
    <property type="match status" value="1"/>
</dbReference>
<reference evidence="7" key="1">
    <citation type="submission" date="2017-11" db="EMBL/GenBank/DDBJ databases">
        <authorList>
            <person name="Zhu W."/>
        </authorList>
    </citation>
    <scope>NUCLEOTIDE SEQUENCE [LARGE SCALE GENOMIC DNA]</scope>
    <source>
        <strain evidence="7">160</strain>
    </source>
</reference>
<evidence type="ECO:0000256" key="3">
    <source>
        <dbReference type="ARBA" id="ARBA00023315"/>
    </source>
</evidence>
<dbReference type="GO" id="GO:0003841">
    <property type="term" value="F:1-acylglycerol-3-phosphate O-acyltransferase activity"/>
    <property type="evidence" value="ECO:0007669"/>
    <property type="project" value="UniProtKB-UniRule"/>
</dbReference>
<proteinExistence type="inferred from homology"/>
<protein>
    <recommendedName>
        <fullName evidence="4">1-acyl-sn-glycerol-3-phosphate acyltransferase</fullName>
        <ecNumber evidence="4">2.3.1.51</ecNumber>
    </recommendedName>
</protein>
<feature type="domain" description="Phospholipid/glycerol acyltransferase" evidence="5">
    <location>
        <begin position="33"/>
        <end position="144"/>
    </location>
</feature>
<evidence type="ECO:0000256" key="1">
    <source>
        <dbReference type="ARBA" id="ARBA00008655"/>
    </source>
</evidence>
<keyword evidence="4" id="KW-0444">Lipid biosynthesis</keyword>
<dbReference type="NCBIfam" id="TIGR00530">
    <property type="entry name" value="AGP_acyltrn"/>
    <property type="match status" value="1"/>
</dbReference>
<comment type="domain">
    <text evidence="4">The HXXXXD motif is essential for acyltransferase activity and may constitute the binding site for the phosphate moiety of the glycerol-3-phosphate.</text>
</comment>
<dbReference type="SUPFAM" id="SSF69593">
    <property type="entry name" value="Glycerol-3-phosphate (1)-acyltransferase"/>
    <property type="match status" value="1"/>
</dbReference>
<name>A0A345PCU6_9BACI</name>
<keyword evidence="4" id="KW-0443">Lipid metabolism</keyword>
<evidence type="ECO:0000256" key="4">
    <source>
        <dbReference type="RuleBase" id="RU361267"/>
    </source>
</evidence>
<gene>
    <name evidence="6" type="ORF">CUC15_01990</name>
</gene>
<dbReference type="GO" id="GO:0016020">
    <property type="term" value="C:membrane"/>
    <property type="evidence" value="ECO:0007669"/>
    <property type="project" value="InterPro"/>
</dbReference>
<dbReference type="InterPro" id="IPR004552">
    <property type="entry name" value="AGP_acyltrans"/>
</dbReference>
<keyword evidence="7" id="KW-1185">Reference proteome</keyword>